<feature type="domain" description="NAD(P)-binding" evidence="2">
    <location>
        <begin position="3"/>
        <end position="156"/>
    </location>
</feature>
<dbReference type="PANTHER" id="PTHR48079">
    <property type="entry name" value="PROTEIN YEEZ"/>
    <property type="match status" value="1"/>
</dbReference>
<dbReference type="InterPro" id="IPR051783">
    <property type="entry name" value="NAD(P)-dependent_oxidoreduct"/>
</dbReference>
<protein>
    <submittedName>
        <fullName evidence="3">Nucleoside-diphosphate-sugar epimerase</fullName>
    </submittedName>
</protein>
<dbReference type="GO" id="GO:0005737">
    <property type="term" value="C:cytoplasm"/>
    <property type="evidence" value="ECO:0007669"/>
    <property type="project" value="TreeGrafter"/>
</dbReference>
<dbReference type="EMBL" id="RHPJ01000002">
    <property type="protein sequence ID" value="TGO05301.1"/>
    <property type="molecule type" value="Genomic_DNA"/>
</dbReference>
<reference evidence="3 4" key="1">
    <citation type="submission" date="2018-11" db="EMBL/GenBank/DDBJ databases">
        <title>Complete genome sequencing of the Actinobacteria Serinibacter sp. K3-2.</title>
        <authorList>
            <person name="Rakitin A.L."/>
            <person name="Beletsky A.V."/>
            <person name="Mardanov A.V."/>
            <person name="Ravin N.V."/>
            <person name="Gromova A.S."/>
            <person name="Filippova S.N."/>
            <person name="Gal'Chenko V.F."/>
        </authorList>
    </citation>
    <scope>NUCLEOTIDE SEQUENCE [LARGE SCALE GENOMIC DNA]</scope>
    <source>
        <strain evidence="3 4">K3-2</strain>
    </source>
</reference>
<dbReference type="Proteomes" id="UP000297318">
    <property type="component" value="Unassembled WGS sequence"/>
</dbReference>
<dbReference type="Gene3D" id="3.40.50.720">
    <property type="entry name" value="NAD(P)-binding Rossmann-like Domain"/>
    <property type="match status" value="1"/>
</dbReference>
<dbReference type="GO" id="GO:0004029">
    <property type="term" value="F:aldehyde dehydrogenase (NAD+) activity"/>
    <property type="evidence" value="ECO:0007669"/>
    <property type="project" value="TreeGrafter"/>
</dbReference>
<comment type="caution">
    <text evidence="3">The sequence shown here is derived from an EMBL/GenBank/DDBJ whole genome shotgun (WGS) entry which is preliminary data.</text>
</comment>
<evidence type="ECO:0000259" key="2">
    <source>
        <dbReference type="Pfam" id="PF13460"/>
    </source>
</evidence>
<evidence type="ECO:0000313" key="4">
    <source>
        <dbReference type="Proteomes" id="UP000297318"/>
    </source>
</evidence>
<sequence>MTGATGYVGSRLVPALLEQGHTVRASASSAEKLDSLWWGERTENVGMDVGDDEQVRAAVVGIETVVYLIHGLDADDFVTKDREAAERVARYARDAGVRRIVYLSGIVPDVPREDLSDHIRSRLEVEEALAATGIPTVSLRAAVLLGSGSTSFEIIRQISERLPVQTIPTWMHSEIQPIAVVDAIAALVGAVSWDGSRAFDIGGPDRMPYPELLSVYADITELPRPQIPLPLVPEGAVGAIAARLTDVPTDTVEALIDSLKHDMVASDDDFVRELLPAGHRLLGLEESIRRALADKDPGSDPATADPMGPLPQDPDWAEGGSGIVSRITGAIDAFQKRLS</sequence>
<accession>A0A4Z1E6T7</accession>
<dbReference type="InterPro" id="IPR016040">
    <property type="entry name" value="NAD(P)-bd_dom"/>
</dbReference>
<dbReference type="Pfam" id="PF13460">
    <property type="entry name" value="NAD_binding_10"/>
    <property type="match status" value="1"/>
</dbReference>
<name>A0A4Z1E6T7_9MICO</name>
<dbReference type="InterPro" id="IPR036291">
    <property type="entry name" value="NAD(P)-bd_dom_sf"/>
</dbReference>
<dbReference type="SUPFAM" id="SSF51735">
    <property type="entry name" value="NAD(P)-binding Rossmann-fold domains"/>
    <property type="match status" value="1"/>
</dbReference>
<organism evidence="3 4">
    <name type="scientific">Serinibacter arcticus</name>
    <dbReference type="NCBI Taxonomy" id="1655435"/>
    <lineage>
        <taxon>Bacteria</taxon>
        <taxon>Bacillati</taxon>
        <taxon>Actinomycetota</taxon>
        <taxon>Actinomycetes</taxon>
        <taxon>Micrococcales</taxon>
        <taxon>Beutenbergiaceae</taxon>
        <taxon>Serinibacter</taxon>
    </lineage>
</organism>
<gene>
    <name evidence="3" type="ORF">SERN_1305</name>
</gene>
<dbReference type="PANTHER" id="PTHR48079:SF6">
    <property type="entry name" value="NAD(P)-BINDING DOMAIN-CONTAINING PROTEIN-RELATED"/>
    <property type="match status" value="1"/>
</dbReference>
<dbReference type="AlphaFoldDB" id="A0A4Z1E6T7"/>
<evidence type="ECO:0000256" key="1">
    <source>
        <dbReference type="SAM" id="MobiDB-lite"/>
    </source>
</evidence>
<feature type="region of interest" description="Disordered" evidence="1">
    <location>
        <begin position="293"/>
        <end position="322"/>
    </location>
</feature>
<keyword evidence="4" id="KW-1185">Reference proteome</keyword>
<evidence type="ECO:0000313" key="3">
    <source>
        <dbReference type="EMBL" id="TGO05301.1"/>
    </source>
</evidence>
<proteinExistence type="predicted"/>